<dbReference type="STRING" id="41688.A0A2N3NGK1"/>
<proteinExistence type="inferred from homology"/>
<dbReference type="PROSITE" id="PS00498">
    <property type="entry name" value="TYROSINASE_2"/>
    <property type="match status" value="1"/>
</dbReference>
<evidence type="ECO:0000256" key="2">
    <source>
        <dbReference type="ARBA" id="ARBA00011906"/>
    </source>
</evidence>
<evidence type="ECO:0000313" key="12">
    <source>
        <dbReference type="EMBL" id="PKS11555.1"/>
    </source>
</evidence>
<dbReference type="InterPro" id="IPR002227">
    <property type="entry name" value="Tyrosinase_Cu-bd"/>
</dbReference>
<protein>
    <recommendedName>
        <fullName evidence="2">tyrosinase</fullName>
        <ecNumber evidence="2">1.14.18.1</ecNumber>
    </recommendedName>
</protein>
<reference evidence="12 13" key="1">
    <citation type="journal article" date="2017" name="G3 (Bethesda)">
        <title>First Draft Genome Sequence of the Pathogenic Fungus Lomentospora prolificans (Formerly Scedosporium prolificans).</title>
        <authorList>
            <person name="Luo R."/>
            <person name="Zimin A."/>
            <person name="Workman R."/>
            <person name="Fan Y."/>
            <person name="Pertea G."/>
            <person name="Grossman N."/>
            <person name="Wear M.P."/>
            <person name="Jia B."/>
            <person name="Miller H."/>
            <person name="Casadevall A."/>
            <person name="Timp W."/>
            <person name="Zhang S.X."/>
            <person name="Salzberg S.L."/>
        </authorList>
    </citation>
    <scope>NUCLEOTIDE SEQUENCE [LARGE SCALE GENOMIC DNA]</scope>
    <source>
        <strain evidence="12 13">JHH-5317</strain>
    </source>
</reference>
<feature type="signal peptide" evidence="9">
    <location>
        <begin position="1"/>
        <end position="21"/>
    </location>
</feature>
<dbReference type="Gene3D" id="1.10.1280.10">
    <property type="entry name" value="Di-copper center containing domain from catechol oxidase"/>
    <property type="match status" value="1"/>
</dbReference>
<evidence type="ECO:0000256" key="9">
    <source>
        <dbReference type="SAM" id="SignalP"/>
    </source>
</evidence>
<feature type="chain" id="PRO_5014904373" description="tyrosinase" evidence="9">
    <location>
        <begin position="22"/>
        <end position="646"/>
    </location>
</feature>
<evidence type="ECO:0000256" key="6">
    <source>
        <dbReference type="ARBA" id="ARBA00048233"/>
    </source>
</evidence>
<comment type="catalytic activity">
    <reaction evidence="7">
        <text>L-tyrosine + O2 = L-dopaquinone + H2O</text>
        <dbReference type="Rhea" id="RHEA:18117"/>
        <dbReference type="ChEBI" id="CHEBI:15377"/>
        <dbReference type="ChEBI" id="CHEBI:15379"/>
        <dbReference type="ChEBI" id="CHEBI:57924"/>
        <dbReference type="ChEBI" id="CHEBI:58315"/>
        <dbReference type="EC" id="1.14.18.1"/>
    </reaction>
</comment>
<name>A0A2N3NGK1_9PEZI</name>
<comment type="similarity">
    <text evidence="1">Belongs to the tyrosinase family.</text>
</comment>
<evidence type="ECO:0000256" key="1">
    <source>
        <dbReference type="ARBA" id="ARBA00009928"/>
    </source>
</evidence>
<feature type="domain" description="Tyrosinase copper-binding" evidence="10">
    <location>
        <begin position="106"/>
        <end position="123"/>
    </location>
</feature>
<organism evidence="12 13">
    <name type="scientific">Lomentospora prolificans</name>
    <dbReference type="NCBI Taxonomy" id="41688"/>
    <lineage>
        <taxon>Eukaryota</taxon>
        <taxon>Fungi</taxon>
        <taxon>Dikarya</taxon>
        <taxon>Ascomycota</taxon>
        <taxon>Pezizomycotina</taxon>
        <taxon>Sordariomycetes</taxon>
        <taxon>Hypocreomycetidae</taxon>
        <taxon>Microascales</taxon>
        <taxon>Microascaceae</taxon>
        <taxon>Lomentospora</taxon>
    </lineage>
</organism>
<comment type="catalytic activity">
    <reaction evidence="6">
        <text>2 L-dopa + O2 = 2 L-dopaquinone + 2 H2O</text>
        <dbReference type="Rhea" id="RHEA:34287"/>
        <dbReference type="ChEBI" id="CHEBI:15377"/>
        <dbReference type="ChEBI" id="CHEBI:15379"/>
        <dbReference type="ChEBI" id="CHEBI:57504"/>
        <dbReference type="ChEBI" id="CHEBI:57924"/>
        <dbReference type="EC" id="1.14.18.1"/>
    </reaction>
</comment>
<keyword evidence="9" id="KW-0732">Signal</keyword>
<gene>
    <name evidence="12" type="ORF">jhhlp_003320</name>
</gene>
<dbReference type="Pfam" id="PF00264">
    <property type="entry name" value="Tyrosinase"/>
    <property type="match status" value="1"/>
</dbReference>
<keyword evidence="13" id="KW-1185">Reference proteome</keyword>
<evidence type="ECO:0000256" key="7">
    <source>
        <dbReference type="ARBA" id="ARBA00048881"/>
    </source>
</evidence>
<dbReference type="SUPFAM" id="SSF48056">
    <property type="entry name" value="Di-copper centre-containing domain"/>
    <property type="match status" value="1"/>
</dbReference>
<feature type="region of interest" description="Disordered" evidence="8">
    <location>
        <begin position="392"/>
        <end position="411"/>
    </location>
</feature>
<dbReference type="OrthoDB" id="6132182at2759"/>
<dbReference type="InParanoid" id="A0A2N3NGK1"/>
<evidence type="ECO:0000256" key="4">
    <source>
        <dbReference type="ARBA" id="ARBA00023008"/>
    </source>
</evidence>
<dbReference type="InterPro" id="IPR050316">
    <property type="entry name" value="Tyrosinase/Hemocyanin"/>
</dbReference>
<accession>A0A2N3NGK1</accession>
<dbReference type="VEuPathDB" id="FungiDB:jhhlp_003320"/>
<feature type="domain" description="Tyrosinase copper-binding" evidence="11">
    <location>
        <begin position="287"/>
        <end position="298"/>
    </location>
</feature>
<evidence type="ECO:0000313" key="13">
    <source>
        <dbReference type="Proteomes" id="UP000233524"/>
    </source>
</evidence>
<evidence type="ECO:0000256" key="8">
    <source>
        <dbReference type="SAM" id="MobiDB-lite"/>
    </source>
</evidence>
<dbReference type="GO" id="GO:0042438">
    <property type="term" value="P:melanin biosynthetic process"/>
    <property type="evidence" value="ECO:0007669"/>
    <property type="project" value="UniProtKB-KW"/>
</dbReference>
<keyword evidence="5" id="KW-0470">Melanin biosynthesis</keyword>
<dbReference type="PRINTS" id="PR00092">
    <property type="entry name" value="TYROSINASE"/>
</dbReference>
<sequence>MKSPRKLLPIVALCLATLASAKVSITGAKTGINPLSGEVPSRLNINTLHQQGGPAWSLYVRALAAMQAVKPNEVLSYFQIMGIHGRPLIPWDDKSQAAGPNGYCPHAENLFLPWHRSYLALFEQVLVDHAIALANEYPITERSKYRSAAESLRIPYWDWAEDATIPPAVGQPEIQVDTPEGQKTIRNPLYSYNFPEEAVRGDYGSITGTRDRRQTKRCSPAEANARLSAVNFKGLVYDAFTRSDTFAKVASVGSDGVVMSFEQPHNSVHIRAACGNNFAYPSDAAFDPLFMLHHANVDRLWAMWEELYPSERALTPPYQSGGTYAIAPGTTITNTSPLLPFYGAGDNAHTSAQVQDTAAFGYTYPEINRGASSADARRDGMRATVNKLYGPGARAASATPSSAAPNAANSNVTRRQLEEVVHDVEATISPNIDDTVDNVRNAVTPRAQAEYADLSDIGDTAKDIIDDTVDAVVDTVTDIAGDVVDFVEELLGIEFFAQIRVNGANVPTPCEVNVYIGGRVAGSFDILTAPHGGGVVEGEIPLEDLIESFDLRSAVNESTHAVSILGQNVHVEFLHPDGTPIPSDQYDGQVEISLIDIDVTSDSNPDTFPVYGESRRTNVSAKPAPLRTKCRRSNRYADLPGVKLRV</sequence>
<dbReference type="Proteomes" id="UP000233524">
    <property type="component" value="Unassembled WGS sequence"/>
</dbReference>
<evidence type="ECO:0000259" key="11">
    <source>
        <dbReference type="PROSITE" id="PS00498"/>
    </source>
</evidence>
<dbReference type="GO" id="GO:0004503">
    <property type="term" value="F:tyrosinase activity"/>
    <property type="evidence" value="ECO:0007669"/>
    <property type="project" value="UniProtKB-EC"/>
</dbReference>
<dbReference type="InterPro" id="IPR008922">
    <property type="entry name" value="Di-copper_centre_dom_sf"/>
</dbReference>
<keyword evidence="4" id="KW-0186">Copper</keyword>
<dbReference type="GO" id="GO:0046872">
    <property type="term" value="F:metal ion binding"/>
    <property type="evidence" value="ECO:0007669"/>
    <property type="project" value="UniProtKB-KW"/>
</dbReference>
<evidence type="ECO:0000259" key="10">
    <source>
        <dbReference type="PROSITE" id="PS00497"/>
    </source>
</evidence>
<dbReference type="PANTHER" id="PTHR11474:SF76">
    <property type="entry name" value="SHKT DOMAIN-CONTAINING PROTEIN"/>
    <property type="match status" value="1"/>
</dbReference>
<evidence type="ECO:0000256" key="3">
    <source>
        <dbReference type="ARBA" id="ARBA00022723"/>
    </source>
</evidence>
<dbReference type="PANTHER" id="PTHR11474">
    <property type="entry name" value="TYROSINASE FAMILY MEMBER"/>
    <property type="match status" value="1"/>
</dbReference>
<dbReference type="EMBL" id="NLAX01000008">
    <property type="protein sequence ID" value="PKS11555.1"/>
    <property type="molecule type" value="Genomic_DNA"/>
</dbReference>
<dbReference type="PROSITE" id="PS00497">
    <property type="entry name" value="TYROSINASE_1"/>
    <property type="match status" value="1"/>
</dbReference>
<comment type="caution">
    <text evidence="12">The sequence shown here is derived from an EMBL/GenBank/DDBJ whole genome shotgun (WGS) entry which is preliminary data.</text>
</comment>
<dbReference type="AlphaFoldDB" id="A0A2N3NGK1"/>
<evidence type="ECO:0000256" key="5">
    <source>
        <dbReference type="ARBA" id="ARBA00023101"/>
    </source>
</evidence>
<keyword evidence="3" id="KW-0479">Metal-binding</keyword>
<dbReference type="EC" id="1.14.18.1" evidence="2"/>